<dbReference type="GO" id="GO:0046872">
    <property type="term" value="F:metal ion binding"/>
    <property type="evidence" value="ECO:0007669"/>
    <property type="project" value="UniProtKB-KW"/>
</dbReference>
<dbReference type="Pfam" id="PF13359">
    <property type="entry name" value="DDE_Tnp_4"/>
    <property type="match status" value="1"/>
</dbReference>
<evidence type="ECO:0000256" key="1">
    <source>
        <dbReference type="ARBA" id="ARBA00001968"/>
    </source>
</evidence>
<proteinExistence type="predicted"/>
<accession>A0A397AW01</accession>
<dbReference type="Proteomes" id="UP000265427">
    <property type="component" value="Unassembled WGS sequence"/>
</dbReference>
<dbReference type="VEuPathDB" id="FungiDB:H257_05827"/>
<dbReference type="InterPro" id="IPR027806">
    <property type="entry name" value="HARBI1_dom"/>
</dbReference>
<keyword evidence="2" id="KW-0479">Metal-binding</keyword>
<gene>
    <name evidence="4" type="ORF">DYB36_005540</name>
</gene>
<dbReference type="EMBL" id="QUSZ01005260">
    <property type="protein sequence ID" value="RHY10485.1"/>
    <property type="molecule type" value="Genomic_DNA"/>
</dbReference>
<comment type="cofactor">
    <cofactor evidence="1">
        <name>a divalent metal cation</name>
        <dbReference type="ChEBI" id="CHEBI:60240"/>
    </cofactor>
</comment>
<organism evidence="4 5">
    <name type="scientific">Aphanomyces astaci</name>
    <name type="common">Crayfish plague agent</name>
    <dbReference type="NCBI Taxonomy" id="112090"/>
    <lineage>
        <taxon>Eukaryota</taxon>
        <taxon>Sar</taxon>
        <taxon>Stramenopiles</taxon>
        <taxon>Oomycota</taxon>
        <taxon>Saprolegniomycetes</taxon>
        <taxon>Saprolegniales</taxon>
        <taxon>Verrucalvaceae</taxon>
        <taxon>Aphanomyces</taxon>
    </lineage>
</organism>
<reference evidence="4 5" key="1">
    <citation type="submission" date="2018-08" db="EMBL/GenBank/DDBJ databases">
        <title>Aphanomyces genome sequencing and annotation.</title>
        <authorList>
            <person name="Minardi D."/>
            <person name="Oidtmann B."/>
            <person name="Van Der Giezen M."/>
            <person name="Studholme D.J."/>
        </authorList>
    </citation>
    <scope>NUCLEOTIDE SEQUENCE [LARGE SCALE GENOMIC DNA]</scope>
    <source>
        <strain evidence="4 5">Kv</strain>
    </source>
</reference>
<comment type="caution">
    <text evidence="4">The sequence shown here is derived from an EMBL/GenBank/DDBJ whole genome shotgun (WGS) entry which is preliminary data.</text>
</comment>
<name>A0A397AW01_APHAT</name>
<dbReference type="AlphaFoldDB" id="A0A397AW01"/>
<evidence type="ECO:0000256" key="2">
    <source>
        <dbReference type="ARBA" id="ARBA00022723"/>
    </source>
</evidence>
<feature type="domain" description="DDE Tnp4" evidence="3">
    <location>
        <begin position="132"/>
        <end position="308"/>
    </location>
</feature>
<evidence type="ECO:0000259" key="3">
    <source>
        <dbReference type="Pfam" id="PF13359"/>
    </source>
</evidence>
<sequence length="381" mass="42890">MDSFIDAKGPGVVHEMTNFSASEFQLLWSDLHNHVNSHWNVGSGRKCTVTGRDMLFMLLTSLKHCGSWDIVAAVFKEKSATFSKRVTGFLQCVHPFMKHKYIDNVALKWTMELLETSGHRFKNFPAAMYAVDVTFQQTNAPAGSFAEKKLYFSKKHGHYGFKVEVSVLPSGHAINVTSAAPGSIADIAICESNIDFHVEKLEKTSHDESMLDADPLVTEYPTAWALLADKGYQGLHRRVCAITPAKKPAGGMLSHAELVQNDKIASDRVIVENIFGRLKTLWSIASDKYAWKRENYDMFFQACVALTNVHIKFLPLREDDEHDHNRYVNRLLALGERTKGKRTIPTTKSQDRRKQRLSLLLPPEDIGHYGNDSPDGSGIFY</sequence>
<protein>
    <recommendedName>
        <fullName evidence="3">DDE Tnp4 domain-containing protein</fullName>
    </recommendedName>
</protein>
<evidence type="ECO:0000313" key="5">
    <source>
        <dbReference type="Proteomes" id="UP000265427"/>
    </source>
</evidence>
<evidence type="ECO:0000313" key="4">
    <source>
        <dbReference type="EMBL" id="RHY10485.1"/>
    </source>
</evidence>